<reference evidence="1 2" key="1">
    <citation type="journal article" date="2018" name="Proc. R. Soc. B">
        <title>A non-coding region near Follistatin controls head colour polymorphism in the Gouldian finch.</title>
        <authorList>
            <person name="Toomey M.B."/>
            <person name="Marques C.I."/>
            <person name="Andrade P."/>
            <person name="Araujo P.M."/>
            <person name="Sabatino S."/>
            <person name="Gazda M.A."/>
            <person name="Afonso S."/>
            <person name="Lopes R.J."/>
            <person name="Corbo J.C."/>
            <person name="Carneiro M."/>
        </authorList>
    </citation>
    <scope>NUCLEOTIDE SEQUENCE [LARGE SCALE GENOMIC DNA]</scope>
    <source>
        <strain evidence="1">Red01</strain>
        <tissue evidence="1">Muscle</tissue>
    </source>
</reference>
<dbReference type="AlphaFoldDB" id="A0A3L8STU2"/>
<protein>
    <submittedName>
        <fullName evidence="1">Uncharacterized protein</fullName>
    </submittedName>
</protein>
<sequence>MLKYHPSNARSLTFSGMTISELTTGDSQATDQEESLLPYLTSAMGVSGSSRRGYLIPDILIKKSAAGIGRCFFKQPSKVQVWVACQKSVLKLECKGSRVLMMNTNGFLEDNNGSSKAVAFW</sequence>
<keyword evidence="2" id="KW-1185">Reference proteome</keyword>
<comment type="caution">
    <text evidence="1">The sequence shown here is derived from an EMBL/GenBank/DDBJ whole genome shotgun (WGS) entry which is preliminary data.</text>
</comment>
<evidence type="ECO:0000313" key="2">
    <source>
        <dbReference type="Proteomes" id="UP000276834"/>
    </source>
</evidence>
<dbReference type="EMBL" id="QUSF01000006">
    <property type="protein sequence ID" value="RLW08191.1"/>
    <property type="molecule type" value="Genomic_DNA"/>
</dbReference>
<dbReference type="Proteomes" id="UP000276834">
    <property type="component" value="Unassembled WGS sequence"/>
</dbReference>
<dbReference type="OrthoDB" id="10591207at2759"/>
<proteinExistence type="predicted"/>
<evidence type="ECO:0000313" key="1">
    <source>
        <dbReference type="EMBL" id="RLW08191.1"/>
    </source>
</evidence>
<gene>
    <name evidence="1" type="ORF">DV515_00003159</name>
</gene>
<organism evidence="1 2">
    <name type="scientific">Chloebia gouldiae</name>
    <name type="common">Gouldian finch</name>
    <name type="synonym">Erythrura gouldiae</name>
    <dbReference type="NCBI Taxonomy" id="44316"/>
    <lineage>
        <taxon>Eukaryota</taxon>
        <taxon>Metazoa</taxon>
        <taxon>Chordata</taxon>
        <taxon>Craniata</taxon>
        <taxon>Vertebrata</taxon>
        <taxon>Euteleostomi</taxon>
        <taxon>Archelosauria</taxon>
        <taxon>Archosauria</taxon>
        <taxon>Dinosauria</taxon>
        <taxon>Saurischia</taxon>
        <taxon>Theropoda</taxon>
        <taxon>Coelurosauria</taxon>
        <taxon>Aves</taxon>
        <taxon>Neognathae</taxon>
        <taxon>Neoaves</taxon>
        <taxon>Telluraves</taxon>
        <taxon>Australaves</taxon>
        <taxon>Passeriformes</taxon>
        <taxon>Passeroidea</taxon>
        <taxon>Passeridae</taxon>
        <taxon>Chloebia</taxon>
    </lineage>
</organism>
<accession>A0A3L8STU2</accession>
<name>A0A3L8STU2_CHLGU</name>